<reference evidence="6" key="1">
    <citation type="submission" date="2020-08" db="EMBL/GenBank/DDBJ databases">
        <title>Genome sequencing and assembly of the red palm weevil Rhynchophorus ferrugineus.</title>
        <authorList>
            <person name="Dias G.B."/>
            <person name="Bergman C.M."/>
            <person name="Manee M."/>
        </authorList>
    </citation>
    <scope>NUCLEOTIDE SEQUENCE</scope>
    <source>
        <strain evidence="6">AA-2017</strain>
        <tissue evidence="6">Whole larva</tissue>
    </source>
</reference>
<dbReference type="AlphaFoldDB" id="A0A834IG02"/>
<dbReference type="Proteomes" id="UP000625711">
    <property type="component" value="Unassembled WGS sequence"/>
</dbReference>
<feature type="compositionally biased region" description="Polar residues" evidence="4">
    <location>
        <begin position="254"/>
        <end position="264"/>
    </location>
</feature>
<dbReference type="EMBL" id="JAACXV010013494">
    <property type="protein sequence ID" value="KAF7273312.1"/>
    <property type="molecule type" value="Genomic_DNA"/>
</dbReference>
<dbReference type="CDD" id="cd12254">
    <property type="entry name" value="RRM_hnRNPH_ESRPs_RBM12_like"/>
    <property type="match status" value="1"/>
</dbReference>
<evidence type="ECO:0000256" key="3">
    <source>
        <dbReference type="PROSITE-ProRule" id="PRU00176"/>
    </source>
</evidence>
<dbReference type="CDD" id="cd00590">
    <property type="entry name" value="RRM_SF"/>
    <property type="match status" value="1"/>
</dbReference>
<evidence type="ECO:0000313" key="7">
    <source>
        <dbReference type="Proteomes" id="UP000625711"/>
    </source>
</evidence>
<dbReference type="GO" id="GO:0003723">
    <property type="term" value="F:RNA binding"/>
    <property type="evidence" value="ECO:0007669"/>
    <property type="project" value="UniProtKB-UniRule"/>
</dbReference>
<dbReference type="PANTHER" id="PTHR13976">
    <property type="entry name" value="HETEROGENEOUS NUCLEAR RIBONUCLEOPROTEIN-RELATED"/>
    <property type="match status" value="1"/>
</dbReference>
<dbReference type="SMART" id="SM00360">
    <property type="entry name" value="RRM"/>
    <property type="match status" value="4"/>
</dbReference>
<dbReference type="PROSITE" id="PS50102">
    <property type="entry name" value="RRM"/>
    <property type="match status" value="2"/>
</dbReference>
<feature type="compositionally biased region" description="Basic and acidic residues" evidence="4">
    <location>
        <begin position="74"/>
        <end position="85"/>
    </location>
</feature>
<evidence type="ECO:0000313" key="6">
    <source>
        <dbReference type="EMBL" id="KAF7273312.1"/>
    </source>
</evidence>
<organism evidence="6 7">
    <name type="scientific">Rhynchophorus ferrugineus</name>
    <name type="common">Red palm weevil</name>
    <name type="synonym">Curculio ferrugineus</name>
    <dbReference type="NCBI Taxonomy" id="354439"/>
    <lineage>
        <taxon>Eukaryota</taxon>
        <taxon>Metazoa</taxon>
        <taxon>Ecdysozoa</taxon>
        <taxon>Arthropoda</taxon>
        <taxon>Hexapoda</taxon>
        <taxon>Insecta</taxon>
        <taxon>Pterygota</taxon>
        <taxon>Neoptera</taxon>
        <taxon>Endopterygota</taxon>
        <taxon>Coleoptera</taxon>
        <taxon>Polyphaga</taxon>
        <taxon>Cucujiformia</taxon>
        <taxon>Curculionidae</taxon>
        <taxon>Dryophthorinae</taxon>
        <taxon>Rhynchophorus</taxon>
    </lineage>
</organism>
<feature type="compositionally biased region" description="Basic residues" evidence="4">
    <location>
        <begin position="128"/>
        <end position="146"/>
    </location>
</feature>
<evidence type="ECO:0000256" key="2">
    <source>
        <dbReference type="ARBA" id="ARBA00022884"/>
    </source>
</evidence>
<feature type="compositionally biased region" description="Basic and acidic residues" evidence="4">
    <location>
        <begin position="147"/>
        <end position="162"/>
    </location>
</feature>
<keyword evidence="1" id="KW-0677">Repeat</keyword>
<feature type="domain" description="RRM" evidence="5">
    <location>
        <begin position="523"/>
        <end position="599"/>
    </location>
</feature>
<dbReference type="InterPro" id="IPR000504">
    <property type="entry name" value="RRM_dom"/>
</dbReference>
<feature type="region of interest" description="Disordered" evidence="4">
    <location>
        <begin position="232"/>
        <end position="264"/>
    </location>
</feature>
<feature type="compositionally biased region" description="Basic and acidic residues" evidence="4">
    <location>
        <begin position="98"/>
        <end position="111"/>
    </location>
</feature>
<dbReference type="InterPro" id="IPR035979">
    <property type="entry name" value="RBD_domain_sf"/>
</dbReference>
<dbReference type="InterPro" id="IPR012677">
    <property type="entry name" value="Nucleotide-bd_a/b_plait_sf"/>
</dbReference>
<gene>
    <name evidence="6" type="ORF">GWI33_013978</name>
</gene>
<keyword evidence="7" id="KW-1185">Reference proteome</keyword>
<sequence length="772" mass="87248">MIRGTDEDARQAFNRNDGQIKGIQIKLMLSSRQEMQRVIEQARNQSMAAFMLPSAAQTPLPAAVPQVAPAPVPDIRDSRDSDRSDRKRGRRHSRSRSKSRDREKKDRSRDRKDRKHRDRSRSRSRDRRDRRRRERSRSRNRSRSRERRRDRSPKRERNDDNGPQRGSVADVWSRNQAAPAPFNVSPVNDRALLGAYGIALPKHNMIDHLTNAAPRTPISNGFQQNQAFGLREPDWSSSANPQANNSQTSDKAPMSQSSGPRSNLFKRNQMNFFENKNQQGGPPRKPHFANDDPSDLPVNTCISMEPFYGSYGDLRRFFNGLSINYKGIKVINDEFGHKTGICFVQFREAPSKVAALKMNGQKLNNIEVKIEPISDQAFEEAVDRYHPRMDNYGGRGEENAPKFKNISKYFNNGGSGESPIKEFTCLKIEDLPTYVKEQDILHIFSQHPLISLHLNTKPRGGSVAYVKFGAEQVAREALEERANHVIAGKSVTVRPCKDDEFERISKEQSALLDASHEAPLNTDCLSLSNLPTKTTDRDVSDFFSDIGIVPTGIHLVSNNLGFTGNVYCEFESPEQAQKALAKNNASLGPNNITVAPVTRQKMKKALSQTPTVPEDNPEDDDVVAIGPPMLTNENDNYTMNQNMNMPFNMPQPLFMRPPMMRGRGGRGGRFMGRGRGGGPRFNPHMKEHNFEDAPPGCTVYMDNVPYKAGTDEILDFFDGYNCTKNVSRRYNANNTPSAEAKVGFHSPDDAFRAVRDLRGKKIWDRIIYLKQV</sequence>
<evidence type="ECO:0000259" key="5">
    <source>
        <dbReference type="PROSITE" id="PS50102"/>
    </source>
</evidence>
<dbReference type="SUPFAM" id="SSF54928">
    <property type="entry name" value="RNA-binding domain, RBD"/>
    <property type="match status" value="3"/>
</dbReference>
<dbReference type="Pfam" id="PF00076">
    <property type="entry name" value="RRM_1"/>
    <property type="match status" value="3"/>
</dbReference>
<dbReference type="Gene3D" id="3.30.70.330">
    <property type="match status" value="4"/>
</dbReference>
<accession>A0A834IG02</accession>
<name>A0A834IG02_RHYFE</name>
<comment type="caution">
    <text evidence="6">The sequence shown here is derived from an EMBL/GenBank/DDBJ whole genome shotgun (WGS) entry which is preliminary data.</text>
</comment>
<feature type="region of interest" description="Disordered" evidence="4">
    <location>
        <begin position="63"/>
        <end position="170"/>
    </location>
</feature>
<evidence type="ECO:0000256" key="4">
    <source>
        <dbReference type="SAM" id="MobiDB-lite"/>
    </source>
</evidence>
<feature type="domain" description="RRM" evidence="5">
    <location>
        <begin position="697"/>
        <end position="772"/>
    </location>
</feature>
<feature type="compositionally biased region" description="Basic residues" evidence="4">
    <location>
        <begin position="86"/>
        <end position="97"/>
    </location>
</feature>
<proteinExistence type="predicted"/>
<keyword evidence="2 3" id="KW-0694">RNA-binding</keyword>
<dbReference type="OrthoDB" id="2588702at2759"/>
<feature type="compositionally biased region" description="Low complexity" evidence="4">
    <location>
        <begin position="236"/>
        <end position="249"/>
    </location>
</feature>
<dbReference type="InterPro" id="IPR050666">
    <property type="entry name" value="ESRP"/>
</dbReference>
<evidence type="ECO:0000256" key="1">
    <source>
        <dbReference type="ARBA" id="ARBA00022737"/>
    </source>
</evidence>
<protein>
    <recommendedName>
        <fullName evidence="5">RRM domain-containing protein</fullName>
    </recommendedName>
</protein>